<reference evidence="3 5" key="3">
    <citation type="submission" date="2017-04" db="EMBL/GenBank/DDBJ databases">
        <title>Kefir bacterial isolates.</title>
        <authorList>
            <person name="Kim Y."/>
            <person name="Blasche S."/>
            <person name="Patil K.R."/>
        </authorList>
    </citation>
    <scope>NUCLEOTIDE SEQUENCE [LARGE SCALE GENOMIC DNA]</scope>
    <source>
        <strain evidence="3 5">OG2</strain>
    </source>
</reference>
<dbReference type="InterPro" id="IPR036259">
    <property type="entry name" value="MFS_trans_sf"/>
</dbReference>
<feature type="transmembrane region" description="Helical" evidence="1">
    <location>
        <begin position="88"/>
        <end position="107"/>
    </location>
</feature>
<keyword evidence="1" id="KW-0472">Membrane</keyword>
<dbReference type="RefSeq" id="WP_009379454.1">
    <property type="nucleotide sequence ID" value="NZ_CBDRLP010000012.1"/>
</dbReference>
<dbReference type="AlphaFoldDB" id="A0A161S2Q5"/>
<dbReference type="EMBL" id="LQQR01000006">
    <property type="protein sequence ID" value="KZE22979.1"/>
    <property type="molecule type" value="Genomic_DNA"/>
</dbReference>
<keyword evidence="1" id="KW-1133">Transmembrane helix</keyword>
<feature type="transmembrane region" description="Helical" evidence="1">
    <location>
        <begin position="161"/>
        <end position="187"/>
    </location>
</feature>
<dbReference type="Proteomes" id="UP000216867">
    <property type="component" value="Unassembled WGS sequence"/>
</dbReference>
<evidence type="ECO:0000313" key="4">
    <source>
        <dbReference type="Proteomes" id="UP000076612"/>
    </source>
</evidence>
<name>A0A161S2Q5_9MICO</name>
<dbReference type="GeneID" id="99773578"/>
<dbReference type="Proteomes" id="UP000076612">
    <property type="component" value="Unassembled WGS sequence"/>
</dbReference>
<evidence type="ECO:0008006" key="6">
    <source>
        <dbReference type="Google" id="ProtNLM"/>
    </source>
</evidence>
<evidence type="ECO:0000313" key="3">
    <source>
        <dbReference type="EMBL" id="PAK95798.1"/>
    </source>
</evidence>
<evidence type="ECO:0000313" key="5">
    <source>
        <dbReference type="Proteomes" id="UP000216867"/>
    </source>
</evidence>
<dbReference type="EMBL" id="NCWY01000006">
    <property type="protein sequence ID" value="PAK95798.1"/>
    <property type="molecule type" value="Genomic_DNA"/>
</dbReference>
<proteinExistence type="predicted"/>
<reference evidence="2" key="2">
    <citation type="submission" date="2016-01" db="EMBL/GenBank/DDBJ databases">
        <authorList>
            <person name="Hong K.W."/>
        </authorList>
    </citation>
    <scope>NUCLEOTIDE SEQUENCE</scope>
    <source>
        <strain evidence="2">M40</strain>
    </source>
</reference>
<comment type="caution">
    <text evidence="2">The sequence shown here is derived from an EMBL/GenBank/DDBJ whole genome shotgun (WGS) entry which is preliminary data.</text>
</comment>
<feature type="transmembrane region" description="Helical" evidence="1">
    <location>
        <begin position="49"/>
        <end position="68"/>
    </location>
</feature>
<evidence type="ECO:0000313" key="2">
    <source>
        <dbReference type="EMBL" id="KZE22979.1"/>
    </source>
</evidence>
<sequence length="234" mass="25408">MLVSDLVRLVGAAISLIGLGLVMGISPTTIAVSFRVLTDVPRAKRAMGFMLLGLILGATVILLALQVIDPHTLETLVSRDIEKVLVRHSVDLAAGALFLTAGIIMAVRLRRPPKPKRPHRKPTGKAGAMVLIGISNTVISFSDFATMYMVARIVRAVSEDIIIRGIVYLVFIAAMIAPYVLLTWAWNRFPKVSAKLSAFFTRIANANLRPWATALTLLAAVIFLAMGIWGEPRL</sequence>
<dbReference type="SUPFAM" id="SSF103473">
    <property type="entry name" value="MFS general substrate transporter"/>
    <property type="match status" value="1"/>
</dbReference>
<accession>A0A161S2Q5</accession>
<evidence type="ECO:0000256" key="1">
    <source>
        <dbReference type="SAM" id="Phobius"/>
    </source>
</evidence>
<gene>
    <name evidence="2" type="ORF">AVW13_06325</name>
    <name evidence="3" type="ORF">B8X04_08625</name>
</gene>
<feature type="transmembrane region" description="Helical" evidence="1">
    <location>
        <begin position="12"/>
        <end position="37"/>
    </location>
</feature>
<organism evidence="2 4">
    <name type="scientific">Brevibacterium casei</name>
    <dbReference type="NCBI Taxonomy" id="33889"/>
    <lineage>
        <taxon>Bacteria</taxon>
        <taxon>Bacillati</taxon>
        <taxon>Actinomycetota</taxon>
        <taxon>Actinomycetes</taxon>
        <taxon>Micrococcales</taxon>
        <taxon>Brevibacteriaceae</taxon>
        <taxon>Brevibacterium</taxon>
    </lineage>
</organism>
<feature type="transmembrane region" description="Helical" evidence="1">
    <location>
        <begin position="128"/>
        <end position="149"/>
    </location>
</feature>
<protein>
    <recommendedName>
        <fullName evidence="6">GAP family protein</fullName>
    </recommendedName>
</protein>
<keyword evidence="1" id="KW-0812">Transmembrane</keyword>
<feature type="transmembrane region" description="Helical" evidence="1">
    <location>
        <begin position="208"/>
        <end position="229"/>
    </location>
</feature>
<reference evidence="4" key="1">
    <citation type="submission" date="2016-01" db="EMBL/GenBank/DDBJ databases">
        <title>Draft genome of Chromobacterium sp. F49.</title>
        <authorList>
            <person name="Hong K.W."/>
        </authorList>
    </citation>
    <scope>NUCLEOTIDE SEQUENCE [LARGE SCALE GENOMIC DNA]</scope>
    <source>
        <strain evidence="4">M40</strain>
    </source>
</reference>